<keyword evidence="2" id="KW-0540">Nuclease</keyword>
<evidence type="ECO:0000313" key="2">
    <source>
        <dbReference type="EMBL" id="MBS6941515.1"/>
    </source>
</evidence>
<name>A0A943V0R8_9ACTN</name>
<organism evidence="2 3">
    <name type="scientific">Slackia piriformis</name>
    <dbReference type="NCBI Taxonomy" id="626934"/>
    <lineage>
        <taxon>Bacteria</taxon>
        <taxon>Bacillati</taxon>
        <taxon>Actinomycetota</taxon>
        <taxon>Coriobacteriia</taxon>
        <taxon>Eggerthellales</taxon>
        <taxon>Eggerthellaceae</taxon>
        <taxon>Slackia</taxon>
    </lineage>
</organism>
<dbReference type="GO" id="GO:0004519">
    <property type="term" value="F:endonuclease activity"/>
    <property type="evidence" value="ECO:0007669"/>
    <property type="project" value="UniProtKB-KW"/>
</dbReference>
<gene>
    <name evidence="2" type="ORF">KH142_08640</name>
</gene>
<dbReference type="SUPFAM" id="SSF54060">
    <property type="entry name" value="His-Me finger endonucleases"/>
    <property type="match status" value="1"/>
</dbReference>
<accession>A0A943V0R8</accession>
<dbReference type="InterPro" id="IPR003615">
    <property type="entry name" value="HNH_nuc"/>
</dbReference>
<dbReference type="Pfam" id="PF13392">
    <property type="entry name" value="HNH_3"/>
    <property type="match status" value="1"/>
</dbReference>
<keyword evidence="2" id="KW-0255">Endonuclease</keyword>
<dbReference type="InterPro" id="IPR044925">
    <property type="entry name" value="His-Me_finger_sf"/>
</dbReference>
<dbReference type="EMBL" id="JAGZSV010000209">
    <property type="protein sequence ID" value="MBS6941515.1"/>
    <property type="molecule type" value="Genomic_DNA"/>
</dbReference>
<dbReference type="Gene3D" id="3.90.75.20">
    <property type="match status" value="1"/>
</dbReference>
<sequence length="113" mass="12610">MVNLWNGVSKVDRRVCRLVAEAWCEGFNSMTEVHHVDGDTRNDRPGNLVALSPAAHMRVHGRRVDDADFADCEAMCAEAPPPRPLLGDACRIEVLMGEAARVFERLERKGVRL</sequence>
<evidence type="ECO:0000313" key="3">
    <source>
        <dbReference type="Proteomes" id="UP000727506"/>
    </source>
</evidence>
<comment type="caution">
    <text evidence="2">The sequence shown here is derived from an EMBL/GenBank/DDBJ whole genome shotgun (WGS) entry which is preliminary data.</text>
</comment>
<proteinExistence type="predicted"/>
<dbReference type="AlphaFoldDB" id="A0A943V0R8"/>
<evidence type="ECO:0000259" key="1">
    <source>
        <dbReference type="Pfam" id="PF13392"/>
    </source>
</evidence>
<feature type="domain" description="HNH nuclease" evidence="1">
    <location>
        <begin position="32"/>
        <end position="58"/>
    </location>
</feature>
<keyword evidence="2" id="KW-0378">Hydrolase</keyword>
<protein>
    <submittedName>
        <fullName evidence="2">HNH endonuclease</fullName>
    </submittedName>
</protein>
<dbReference type="Proteomes" id="UP000727506">
    <property type="component" value="Unassembled WGS sequence"/>
</dbReference>
<reference evidence="2" key="1">
    <citation type="submission" date="2021-02" db="EMBL/GenBank/DDBJ databases">
        <title>Infant gut strain persistence is associated with maternal origin, phylogeny, and functional potential including surface adhesion and iron acquisition.</title>
        <authorList>
            <person name="Lou Y.C."/>
        </authorList>
    </citation>
    <scope>NUCLEOTIDE SEQUENCE</scope>
    <source>
        <strain evidence="2">L2_039_000G1_dasL2_039_000G1_concoct_11</strain>
    </source>
</reference>